<gene>
    <name evidence="2" type="primary">addB</name>
    <name evidence="2" type="ORF">GCM10009416_30510</name>
</gene>
<proteinExistence type="predicted"/>
<name>A0ABP3QFD7_9PROT</name>
<dbReference type="InterPro" id="IPR027417">
    <property type="entry name" value="P-loop_NTPase"/>
</dbReference>
<evidence type="ECO:0000259" key="1">
    <source>
        <dbReference type="Pfam" id="PF12705"/>
    </source>
</evidence>
<dbReference type="EMBL" id="BAAAFZ010000047">
    <property type="protein sequence ID" value="GAA0589869.1"/>
    <property type="molecule type" value="Genomic_DNA"/>
</dbReference>
<organism evidence="2 3">
    <name type="scientific">Craurococcus roseus</name>
    <dbReference type="NCBI Taxonomy" id="77585"/>
    <lineage>
        <taxon>Bacteria</taxon>
        <taxon>Pseudomonadati</taxon>
        <taxon>Pseudomonadota</taxon>
        <taxon>Alphaproteobacteria</taxon>
        <taxon>Acetobacterales</taxon>
        <taxon>Acetobacteraceae</taxon>
        <taxon>Craurococcus</taxon>
    </lineage>
</organism>
<dbReference type="Proteomes" id="UP001501588">
    <property type="component" value="Unassembled WGS sequence"/>
</dbReference>
<feature type="domain" description="PD-(D/E)XK endonuclease-like" evidence="1">
    <location>
        <begin position="763"/>
        <end position="1010"/>
    </location>
</feature>
<dbReference type="Pfam" id="PF12705">
    <property type="entry name" value="PDDEXK_1"/>
    <property type="match status" value="1"/>
</dbReference>
<dbReference type="NCBIfam" id="TIGR02786">
    <property type="entry name" value="addB_alphas"/>
    <property type="match status" value="1"/>
</dbReference>
<protein>
    <submittedName>
        <fullName evidence="2">Double-strand break repair protein AddB</fullName>
    </submittedName>
</protein>
<dbReference type="RefSeq" id="WP_343896218.1">
    <property type="nucleotide sequence ID" value="NZ_BAAAFZ010000047.1"/>
</dbReference>
<comment type="caution">
    <text evidence="2">The sequence shown here is derived from an EMBL/GenBank/DDBJ whole genome shotgun (WGS) entry which is preliminary data.</text>
</comment>
<sequence length="1044" mass="111114">MPFSLYDIPAHLPFLDCLAQGVLRSVPEPERLSRVTILLPTRRSARALRLAFLRAVAPEGAGADDTSPRALLLPRMRALAGLSTEDADELALPALLDLPPAVDPLRRQAVLAGFVRTLPASRGGPATPEQAWSLAGALATLLDEIALEERDLDLLASNPPDALADAWLERLAALVPEEHARHWQITLVFLRGVVAQWQHWLSQHGLLDIGMRRVQALRVQTRAWEESPPEDPVIAAGIGVGGTIPAAEELLRVVATRLPHGAVVLHGVDQASAEAVWDAIREAPSHPFCGQQRLLHALGAQREDVKRWHGCPQGEAVERAVPSGRPDLIGMALRPAAGLPAWQSRRPAQWRKAMEGLTLLSAPDAQHEAAAAALALRGALEKPGARAALVTPDRDLARRVSAELARHGIAADDSAGEPLAETPAGAFLRLLARMVAADFAPVPLLAALKHPLCAGGTERGEWLRDVRRLERAALRGTRPAPGLSGLRAAARAGLARRGEDTAAAVLAVLDRLEGCLGAFTRLPESPSTPPADLLTAHLEAAEALASTDLLPGGHRLYAGPEGESLASHLAGLGPAMASLGPISPAAWPSLFDAAMAGAAAPSFRGTLGRDGGPHPRVEILGLLEARLLAFDTVVLGALDETVWPLATDPGPWMSRPMRIAFGLPEPEARIGRVAADFLLSACSAPKAVLSRAAKRGGAPTVSARWLTRIETFLGGQTDATHPAGLRLPPEPAMRWAALLDRPETAAPCERPAPRPPAAARPDQISVTEVETLIADPYAFYAKRVLRLRPLEPLDAEVGAADYGELVHDAMAGFVRRLGAVWPGREAAEAQFANAAEAALQKAGAHSGLAAFWRPRLRRIGAFVVAREEELRENGAIVRSHTETRGRLEFRHPDGRVVSLSARADRLDLRADGTFAILDYKTGTLPSAKAVQEGHKPQLLLEAAMAAKGCFEGLKDGDTSELTYWRLTGGPEPGEVRTVMREAHAIDAAAAHALDRLQGLAERFLFGDAPFTARPHPGRAPAGSDYDHLSRLAEWSGAEDAEAGA</sequence>
<evidence type="ECO:0000313" key="2">
    <source>
        <dbReference type="EMBL" id="GAA0589869.1"/>
    </source>
</evidence>
<reference evidence="3" key="1">
    <citation type="journal article" date="2019" name="Int. J. Syst. Evol. Microbiol.">
        <title>The Global Catalogue of Microorganisms (GCM) 10K type strain sequencing project: providing services to taxonomists for standard genome sequencing and annotation.</title>
        <authorList>
            <consortium name="The Broad Institute Genomics Platform"/>
            <consortium name="The Broad Institute Genome Sequencing Center for Infectious Disease"/>
            <person name="Wu L."/>
            <person name="Ma J."/>
        </authorList>
    </citation>
    <scope>NUCLEOTIDE SEQUENCE [LARGE SCALE GENOMIC DNA]</scope>
    <source>
        <strain evidence="3">JCM 9933</strain>
    </source>
</reference>
<keyword evidence="3" id="KW-1185">Reference proteome</keyword>
<accession>A0ABP3QFD7</accession>
<dbReference type="InterPro" id="IPR038726">
    <property type="entry name" value="PDDEXK_AddAB-type"/>
</dbReference>
<dbReference type="SUPFAM" id="SSF52540">
    <property type="entry name" value="P-loop containing nucleoside triphosphate hydrolases"/>
    <property type="match status" value="1"/>
</dbReference>
<evidence type="ECO:0000313" key="3">
    <source>
        <dbReference type="Proteomes" id="UP001501588"/>
    </source>
</evidence>
<dbReference type="InterPro" id="IPR014153">
    <property type="entry name" value="Ds_break_AddB"/>
</dbReference>